<evidence type="ECO:0000313" key="3">
    <source>
        <dbReference type="Proteomes" id="UP000503129"/>
    </source>
</evidence>
<dbReference type="InterPro" id="IPR002716">
    <property type="entry name" value="PIN_dom"/>
</dbReference>
<name>A0A856MDC7_9CYAN</name>
<dbReference type="InterPro" id="IPR029060">
    <property type="entry name" value="PIN-like_dom_sf"/>
</dbReference>
<protein>
    <recommendedName>
        <fullName evidence="1">PIN domain-containing protein</fullName>
    </recommendedName>
</protein>
<gene>
    <name evidence="2" type="ORF">DP114_13140</name>
</gene>
<dbReference type="KEGG" id="bsen:DP114_13140"/>
<organism evidence="2 3">
    <name type="scientific">Brasilonema sennae CENA114</name>
    <dbReference type="NCBI Taxonomy" id="415709"/>
    <lineage>
        <taxon>Bacteria</taxon>
        <taxon>Bacillati</taxon>
        <taxon>Cyanobacteriota</taxon>
        <taxon>Cyanophyceae</taxon>
        <taxon>Nostocales</taxon>
        <taxon>Scytonemataceae</taxon>
        <taxon>Brasilonema</taxon>
        <taxon>Bromeliae group (in: Brasilonema)</taxon>
    </lineage>
</organism>
<feature type="domain" description="PIN" evidence="1">
    <location>
        <begin position="3"/>
        <end position="115"/>
    </location>
</feature>
<dbReference type="Pfam" id="PF13470">
    <property type="entry name" value="PIN_3"/>
    <property type="match status" value="1"/>
</dbReference>
<reference evidence="2 3" key="1">
    <citation type="submission" date="2018-06" db="EMBL/GenBank/DDBJ databases">
        <title>Comparative genomics of Brasilonema spp. strains.</title>
        <authorList>
            <person name="Alvarenga D.O."/>
            <person name="Fiore M.F."/>
            <person name="Varani A.M."/>
        </authorList>
    </citation>
    <scope>NUCLEOTIDE SEQUENCE [LARGE SCALE GENOMIC DNA]</scope>
    <source>
        <strain evidence="2 3">CENA114</strain>
    </source>
</reference>
<evidence type="ECO:0000313" key="2">
    <source>
        <dbReference type="EMBL" id="QDL08708.1"/>
    </source>
</evidence>
<dbReference type="EMBL" id="CP030118">
    <property type="protein sequence ID" value="QDL08708.1"/>
    <property type="molecule type" value="Genomic_DNA"/>
</dbReference>
<keyword evidence="3" id="KW-1185">Reference proteome</keyword>
<dbReference type="RefSeq" id="WP_171976286.1">
    <property type="nucleotide sequence ID" value="NZ_CAWOXK010000001.1"/>
</dbReference>
<dbReference type="Proteomes" id="UP000503129">
    <property type="component" value="Chromosome"/>
</dbReference>
<evidence type="ECO:0000259" key="1">
    <source>
        <dbReference type="Pfam" id="PF13470"/>
    </source>
</evidence>
<sequence length="150" mass="17482">MFRILVDADLILEALMNRNNSVGDVSELLDRVHPWVQMYITDIGWQKIHTYASRLRNTNIAELVINWLQDKIQVCTIDQTILQQARFSPLQDFESAVELVCATDEKLDAIVTHNYDDFAQVRNKFWIWSVAELWMRANLESQIGTTRSIL</sequence>
<dbReference type="AlphaFoldDB" id="A0A856MDC7"/>
<dbReference type="SUPFAM" id="SSF88723">
    <property type="entry name" value="PIN domain-like"/>
    <property type="match status" value="1"/>
</dbReference>
<accession>A0A856MDC7</accession>
<proteinExistence type="predicted"/>